<feature type="domain" description="R3H" evidence="2">
    <location>
        <begin position="161"/>
        <end position="227"/>
    </location>
</feature>
<dbReference type="InterPro" id="IPR039247">
    <property type="entry name" value="KhpB"/>
</dbReference>
<keyword evidence="4" id="KW-1185">Reference proteome</keyword>
<gene>
    <name evidence="3" type="ORF">LY71_12249</name>
</gene>
<dbReference type="Gene3D" id="3.30.300.20">
    <property type="match status" value="1"/>
</dbReference>
<dbReference type="InterPro" id="IPR034079">
    <property type="entry name" value="R3H_KhpB"/>
</dbReference>
<feature type="region of interest" description="Disordered" evidence="1">
    <location>
        <begin position="1"/>
        <end position="74"/>
    </location>
</feature>
<dbReference type="InterPro" id="IPR015946">
    <property type="entry name" value="KH_dom-like_a/b"/>
</dbReference>
<organism evidence="3 4">
    <name type="scientific">Geodermatophilus tzadiensis</name>
    <dbReference type="NCBI Taxonomy" id="1137988"/>
    <lineage>
        <taxon>Bacteria</taxon>
        <taxon>Bacillati</taxon>
        <taxon>Actinomycetota</taxon>
        <taxon>Actinomycetes</taxon>
        <taxon>Geodermatophilales</taxon>
        <taxon>Geodermatophilaceae</taxon>
        <taxon>Geodermatophilus</taxon>
    </lineage>
</organism>
<dbReference type="InterPro" id="IPR036867">
    <property type="entry name" value="R3H_dom_sf"/>
</dbReference>
<feature type="compositionally biased region" description="Acidic residues" evidence="1">
    <location>
        <begin position="51"/>
        <end position="63"/>
    </location>
</feature>
<dbReference type="PROSITE" id="PS51061">
    <property type="entry name" value="R3H"/>
    <property type="match status" value="1"/>
</dbReference>
<dbReference type="InterPro" id="IPR038008">
    <property type="entry name" value="Jag_KH"/>
</dbReference>
<dbReference type="Proteomes" id="UP000239210">
    <property type="component" value="Unassembled WGS sequence"/>
</dbReference>
<dbReference type="PANTHER" id="PTHR35800">
    <property type="entry name" value="PROTEIN JAG"/>
    <property type="match status" value="1"/>
</dbReference>
<dbReference type="GO" id="GO:0003723">
    <property type="term" value="F:RNA binding"/>
    <property type="evidence" value="ECO:0007669"/>
    <property type="project" value="InterPro"/>
</dbReference>
<reference evidence="3 4" key="1">
    <citation type="submission" date="2018-03" db="EMBL/GenBank/DDBJ databases">
        <title>Genomic Encyclopedia of Archaeal and Bacterial Type Strains, Phase II (KMG-II): from individual species to whole genera.</title>
        <authorList>
            <person name="Goeker M."/>
        </authorList>
    </citation>
    <scope>NUCLEOTIDE SEQUENCE [LARGE SCALE GENOMIC DNA]</scope>
    <source>
        <strain evidence="3 4">DSM 45416</strain>
    </source>
</reference>
<dbReference type="AlphaFoldDB" id="A0A2T0SYU2"/>
<dbReference type="RefSeq" id="WP_245888215.1">
    <property type="nucleotide sequence ID" value="NZ_PVTG01000022.1"/>
</dbReference>
<accession>A0A2T0SYU2</accession>
<dbReference type="Pfam" id="PF01424">
    <property type="entry name" value="R3H"/>
    <property type="match status" value="1"/>
</dbReference>
<dbReference type="InterPro" id="IPR001374">
    <property type="entry name" value="R3H_dom"/>
</dbReference>
<dbReference type="SUPFAM" id="SSF82708">
    <property type="entry name" value="R3H domain"/>
    <property type="match status" value="1"/>
</dbReference>
<protein>
    <submittedName>
        <fullName evidence="3">SpoIIIJ-associated protein</fullName>
    </submittedName>
</protein>
<sequence length="227" mass="23667">MSAPHQPPADTAATAEATAGAVLSPAPATPPDGPTDLPDRDDAGADALVEPADEVDLDSDTDTADTGTGARTTGTDLLVREGDVAGDYLERLLDILDVDGDIDLDVEGDRASVAIVGGDLRDLVGSDGSVLEALQELTRLAVAQSTGVRSRLMLDIGGYRAKRRADLTSLAAEAAQRVASSRQAERLVPMNPFERKVVHDVIAGVSGVHSESEGEEPNRRVVVLPDR</sequence>
<feature type="compositionally biased region" description="Low complexity" evidence="1">
    <location>
        <begin position="64"/>
        <end position="74"/>
    </location>
</feature>
<feature type="compositionally biased region" description="Low complexity" evidence="1">
    <location>
        <begin position="9"/>
        <end position="21"/>
    </location>
</feature>
<proteinExistence type="predicted"/>
<evidence type="ECO:0000313" key="4">
    <source>
        <dbReference type="Proteomes" id="UP000239210"/>
    </source>
</evidence>
<feature type="region of interest" description="Disordered" evidence="1">
    <location>
        <begin position="208"/>
        <end position="227"/>
    </location>
</feature>
<comment type="caution">
    <text evidence="3">The sequence shown here is derived from an EMBL/GenBank/DDBJ whole genome shotgun (WGS) entry which is preliminary data.</text>
</comment>
<dbReference type="Gene3D" id="3.30.1370.50">
    <property type="entry name" value="R3H-like domain"/>
    <property type="match status" value="1"/>
</dbReference>
<dbReference type="CDD" id="cd02644">
    <property type="entry name" value="R3H_jag"/>
    <property type="match status" value="1"/>
</dbReference>
<feature type="compositionally biased region" description="Basic and acidic residues" evidence="1">
    <location>
        <begin position="210"/>
        <end position="227"/>
    </location>
</feature>
<evidence type="ECO:0000256" key="1">
    <source>
        <dbReference type="SAM" id="MobiDB-lite"/>
    </source>
</evidence>
<dbReference type="PANTHER" id="PTHR35800:SF1">
    <property type="entry name" value="RNA-BINDING PROTEIN KHPB"/>
    <property type="match status" value="1"/>
</dbReference>
<name>A0A2T0SYU2_9ACTN</name>
<evidence type="ECO:0000313" key="3">
    <source>
        <dbReference type="EMBL" id="PRY38577.1"/>
    </source>
</evidence>
<dbReference type="SMART" id="SM00393">
    <property type="entry name" value="R3H"/>
    <property type="match status" value="1"/>
</dbReference>
<evidence type="ECO:0000259" key="2">
    <source>
        <dbReference type="PROSITE" id="PS51061"/>
    </source>
</evidence>
<dbReference type="EMBL" id="PVTG01000022">
    <property type="protein sequence ID" value="PRY38577.1"/>
    <property type="molecule type" value="Genomic_DNA"/>
</dbReference>
<dbReference type="CDD" id="cd02414">
    <property type="entry name" value="KH-II_Jag"/>
    <property type="match status" value="1"/>
</dbReference>